<gene>
    <name evidence="8" type="ORF">SE17_01110</name>
</gene>
<dbReference type="InterPro" id="IPR029063">
    <property type="entry name" value="SAM-dependent_MTases_sf"/>
</dbReference>
<evidence type="ECO:0000256" key="4">
    <source>
        <dbReference type="ARBA" id="ARBA00022691"/>
    </source>
</evidence>
<protein>
    <recommendedName>
        <fullName evidence="1">site-specific DNA-methyltransferase (adenine-specific)</fullName>
        <ecNumber evidence="1">2.1.1.72</ecNumber>
    </recommendedName>
</protein>
<dbReference type="GO" id="GO:0009007">
    <property type="term" value="F:site-specific DNA-methyltransferase (adenine-specific) activity"/>
    <property type="evidence" value="ECO:0007669"/>
    <property type="project" value="UniProtKB-EC"/>
</dbReference>
<evidence type="ECO:0000256" key="5">
    <source>
        <dbReference type="ARBA" id="ARBA00047942"/>
    </source>
</evidence>
<feature type="compositionally biased region" description="Basic and acidic residues" evidence="6">
    <location>
        <begin position="1168"/>
        <end position="1188"/>
    </location>
</feature>
<dbReference type="PANTHER" id="PTHR33841:SF1">
    <property type="entry name" value="DNA METHYLTRANSFERASE A"/>
    <property type="match status" value="1"/>
</dbReference>
<feature type="compositionally biased region" description="Acidic residues" evidence="6">
    <location>
        <begin position="792"/>
        <end position="806"/>
    </location>
</feature>
<reference evidence="8 9" key="1">
    <citation type="submission" date="2015-09" db="EMBL/GenBank/DDBJ databases">
        <title>Draft genome sequence of Kouleothrix aurantiaca JCM 19913.</title>
        <authorList>
            <person name="Hemp J."/>
        </authorList>
    </citation>
    <scope>NUCLEOTIDE SEQUENCE [LARGE SCALE GENOMIC DNA]</scope>
    <source>
        <strain evidence="8 9">COM-B</strain>
    </source>
</reference>
<organism evidence="8 9">
    <name type="scientific">Kouleothrix aurantiaca</name>
    <dbReference type="NCBI Taxonomy" id="186479"/>
    <lineage>
        <taxon>Bacteria</taxon>
        <taxon>Bacillati</taxon>
        <taxon>Chloroflexota</taxon>
        <taxon>Chloroflexia</taxon>
        <taxon>Chloroflexales</taxon>
        <taxon>Roseiflexineae</taxon>
        <taxon>Roseiflexaceae</taxon>
        <taxon>Kouleothrix</taxon>
    </lineage>
</organism>
<dbReference type="GO" id="GO:0006304">
    <property type="term" value="P:DNA modification"/>
    <property type="evidence" value="ECO:0007669"/>
    <property type="project" value="InterPro"/>
</dbReference>
<dbReference type="Gene3D" id="3.40.50.150">
    <property type="entry name" value="Vaccinia Virus protein VP39"/>
    <property type="match status" value="2"/>
</dbReference>
<dbReference type="SUPFAM" id="SSF53335">
    <property type="entry name" value="S-adenosyl-L-methionine-dependent methyltransferases"/>
    <property type="match status" value="1"/>
</dbReference>
<keyword evidence="2" id="KW-0489">Methyltransferase</keyword>
<proteinExistence type="predicted"/>
<dbReference type="Proteomes" id="UP000050509">
    <property type="component" value="Unassembled WGS sequence"/>
</dbReference>
<dbReference type="PRINTS" id="PR00507">
    <property type="entry name" value="N12N6MTFRASE"/>
</dbReference>
<keyword evidence="4" id="KW-0949">S-adenosyl-L-methionine</keyword>
<dbReference type="GO" id="GO:0003676">
    <property type="term" value="F:nucleic acid binding"/>
    <property type="evidence" value="ECO:0007669"/>
    <property type="project" value="InterPro"/>
</dbReference>
<feature type="region of interest" description="Disordered" evidence="6">
    <location>
        <begin position="783"/>
        <end position="813"/>
    </location>
</feature>
<dbReference type="GO" id="GO:0032259">
    <property type="term" value="P:methylation"/>
    <property type="evidence" value="ECO:0007669"/>
    <property type="project" value="UniProtKB-KW"/>
</dbReference>
<feature type="domain" description="Type II methyltransferase M.TaqI-like" evidence="7">
    <location>
        <begin position="94"/>
        <end position="357"/>
    </location>
</feature>
<evidence type="ECO:0000256" key="3">
    <source>
        <dbReference type="ARBA" id="ARBA00022679"/>
    </source>
</evidence>
<dbReference type="Pfam" id="PF07669">
    <property type="entry name" value="Eco57I"/>
    <property type="match status" value="1"/>
</dbReference>
<dbReference type="AlphaFoldDB" id="A0A0P9DN41"/>
<feature type="region of interest" description="Disordered" evidence="6">
    <location>
        <begin position="1154"/>
        <end position="1188"/>
    </location>
</feature>
<keyword evidence="3" id="KW-0808">Transferase</keyword>
<comment type="caution">
    <text evidence="8">The sequence shown here is derived from an EMBL/GenBank/DDBJ whole genome shotgun (WGS) entry which is preliminary data.</text>
</comment>
<dbReference type="InterPro" id="IPR050953">
    <property type="entry name" value="N4_N6_ade-DNA_methylase"/>
</dbReference>
<accession>A0A0P9DN41</accession>
<dbReference type="PROSITE" id="PS00092">
    <property type="entry name" value="N6_MTASE"/>
    <property type="match status" value="1"/>
</dbReference>
<evidence type="ECO:0000256" key="1">
    <source>
        <dbReference type="ARBA" id="ARBA00011900"/>
    </source>
</evidence>
<evidence type="ECO:0000259" key="7">
    <source>
        <dbReference type="Pfam" id="PF07669"/>
    </source>
</evidence>
<name>A0A0P9DN41_9CHLR</name>
<dbReference type="PATRIC" id="fig|186479.3.peg.58"/>
<keyword evidence="9" id="KW-1185">Reference proteome</keyword>
<sequence length="1188" mass="133885">MVQWLLQNSLGRSYHEAYPDSKLPESWAYYIRQRSERQTAPESPRPLETLDLIDPCCGSGHFLRESFDMFAAMYRERHPNLNAAEIADRILERHLHGIDLDPRAAQLAALMLYLRAWELVRDERRAQRQPGPGNYCPAAMNIATTPSGLNTGALQRHLRRHPEDRVMKPLLEGVFTALEKADILGSLLRPAEHIEAAMKALQQPHTVPMDFDADDAALRRTITTMARHDPAELKRMLLDRVAQSFAAESGNTDDVAAQLFGREAERGVRLLQLLDRKYAVVVTNPPYMGSGNMDMPLKKYIERHYKSGKRDLYAAFILRCLELCRSSGRVAMVTMLGWMFLRSFDGLRAVSNEKLEQARKNSEFTGILREMTVEYIGHLGTRAFEEISGEIVSVALFTLKKMYPSPQSTVTSLRAVGFEGYSKTSVLKRGTEANNHHIRFVTRQQLLLNVPGSPIIYWVPVQLLDWMTRAKKIEDFAITTDGVTGLAKLTRFSWEAPHGRRWLAYSKGGSHVRWAGLETHVTDWEFAGARQRAYIDQYYPYLKGNYGFRLKSTGILPKSVYVFSSFGKGGLGCREPSGSIIVGDKGPGVVPSGQYPQYLLSILNHRGMNFLMRAIGGMGQVQYPYLSQMPVPELNSSENDSASHLERMCVSLKRQLVSIDLTERTFKGTTEDQLHRSSVRINTPLRSILSAALYTVEAVLEKMLFAAYTTEEIVIDTILQETGTPAGFHPLIAGYDALPELSVDLELPPLPQEVNDYLTDHERISPSPVELVEIKARLRKLYEDGPGAKDDGADENGDAEGSEDTEGAVSGAHIPIPTETFLEELSVKMQIHPISVYWLLEELRAEGARCKPEEQRLLEDRLSVLVLRLLGHRWPRQIEAGEPVPAWADPDGIIPITSGAGETTLAERLRARLRAEDGDLGVQRIEALLTELTGLTLEEWVRRRFFDRHIRQFKYRPVAWHLASTPPAPGKGRKGSRRLPAFECMLYYHACGGDVLARIRTQYVDPLLRAERQRAEDARRANDETAAALATERIQELEAFAARLRHVAGDGFACPELDKLLEGESLDRWSGDGYLSPTERADLARQERAWRVDLNDGVRVNIAPVQLAGLLVSDVLKAVDARKAIADRARWRSDERRWVRAGKLPRCGWMDESVPGSQRWTELAPQRAAEKAKLEEKRRAMNHKEQVE</sequence>
<comment type="catalytic activity">
    <reaction evidence="5">
        <text>a 2'-deoxyadenosine in DNA + S-adenosyl-L-methionine = an N(6)-methyl-2'-deoxyadenosine in DNA + S-adenosyl-L-homocysteine + H(+)</text>
        <dbReference type="Rhea" id="RHEA:15197"/>
        <dbReference type="Rhea" id="RHEA-COMP:12418"/>
        <dbReference type="Rhea" id="RHEA-COMP:12419"/>
        <dbReference type="ChEBI" id="CHEBI:15378"/>
        <dbReference type="ChEBI" id="CHEBI:57856"/>
        <dbReference type="ChEBI" id="CHEBI:59789"/>
        <dbReference type="ChEBI" id="CHEBI:90615"/>
        <dbReference type="ChEBI" id="CHEBI:90616"/>
        <dbReference type="EC" id="2.1.1.72"/>
    </reaction>
</comment>
<dbReference type="EC" id="2.1.1.72" evidence="1"/>
<dbReference type="PANTHER" id="PTHR33841">
    <property type="entry name" value="DNA METHYLTRANSFERASE YEEA-RELATED"/>
    <property type="match status" value="1"/>
</dbReference>
<evidence type="ECO:0000256" key="2">
    <source>
        <dbReference type="ARBA" id="ARBA00022603"/>
    </source>
</evidence>
<evidence type="ECO:0000313" key="9">
    <source>
        <dbReference type="Proteomes" id="UP000050509"/>
    </source>
</evidence>
<dbReference type="EMBL" id="LJCR01000010">
    <property type="protein sequence ID" value="KPV54872.1"/>
    <property type="molecule type" value="Genomic_DNA"/>
</dbReference>
<evidence type="ECO:0000313" key="8">
    <source>
        <dbReference type="EMBL" id="KPV54872.1"/>
    </source>
</evidence>
<dbReference type="InterPro" id="IPR011639">
    <property type="entry name" value="MethylTrfase_TaqI-like_dom"/>
</dbReference>
<dbReference type="InterPro" id="IPR002052">
    <property type="entry name" value="DNA_methylase_N6_adenine_CS"/>
</dbReference>
<evidence type="ECO:0000256" key="6">
    <source>
        <dbReference type="SAM" id="MobiDB-lite"/>
    </source>
</evidence>